<name>V6I817_9LEPT</name>
<keyword evidence="1" id="KW-0472">Membrane</keyword>
<feature type="transmembrane region" description="Helical" evidence="1">
    <location>
        <begin position="56"/>
        <end position="74"/>
    </location>
</feature>
<gene>
    <name evidence="2" type="ORF">LEP1GSC062_4224</name>
</gene>
<reference evidence="2" key="1">
    <citation type="submission" date="2013-05" db="EMBL/GenBank/DDBJ databases">
        <authorList>
            <person name="Harkins D.M."/>
            <person name="Durkin A.S."/>
            <person name="Brinkac L.M."/>
            <person name="Haft D.H."/>
            <person name="Selengut J.D."/>
            <person name="Sanka R."/>
            <person name="DePew J."/>
            <person name="Purushe J."/>
            <person name="Hartskeerl R.A."/>
            <person name="Ahmed A."/>
            <person name="van der Linden H."/>
            <person name="Goris M.G.A."/>
            <person name="Vinetz J.M."/>
            <person name="Sutton G.G."/>
            <person name="Nierman W.C."/>
            <person name="Fouts D.E."/>
        </authorList>
    </citation>
    <scope>NUCLEOTIDE SEQUENCE [LARGE SCALE GENOMIC DNA]</scope>
    <source>
        <strain evidence="2">L 60</strain>
    </source>
</reference>
<evidence type="ECO:0000313" key="3">
    <source>
        <dbReference type="Proteomes" id="UP000018747"/>
    </source>
</evidence>
<keyword evidence="1" id="KW-0812">Transmembrane</keyword>
<organism evidence="2 3">
    <name type="scientific">Leptospira alexanderi serovar Manhao 3 str. L 60</name>
    <dbReference type="NCBI Taxonomy" id="1049759"/>
    <lineage>
        <taxon>Bacteria</taxon>
        <taxon>Pseudomonadati</taxon>
        <taxon>Spirochaetota</taxon>
        <taxon>Spirochaetia</taxon>
        <taxon>Leptospirales</taxon>
        <taxon>Leptospiraceae</taxon>
        <taxon>Leptospira</taxon>
    </lineage>
</organism>
<evidence type="ECO:0000256" key="1">
    <source>
        <dbReference type="SAM" id="Phobius"/>
    </source>
</evidence>
<accession>V6I817</accession>
<evidence type="ECO:0000313" key="2">
    <source>
        <dbReference type="EMBL" id="EQA63004.1"/>
    </source>
</evidence>
<dbReference type="AlphaFoldDB" id="V6I817"/>
<proteinExistence type="predicted"/>
<sequence length="75" mass="9056">MSIRFLPTRFEIFGFGLKSQFRIFQIYRKIRFLLRKDTNCKIRVVVLSKTPAIVRWSYLIFFGSVFLLVSIWFLS</sequence>
<protein>
    <submittedName>
        <fullName evidence="2">Uncharacterized protein</fullName>
    </submittedName>
</protein>
<dbReference type="EMBL" id="AHMT02000026">
    <property type="protein sequence ID" value="EQA63004.1"/>
    <property type="molecule type" value="Genomic_DNA"/>
</dbReference>
<comment type="caution">
    <text evidence="2">The sequence shown here is derived from an EMBL/GenBank/DDBJ whole genome shotgun (WGS) entry which is preliminary data.</text>
</comment>
<dbReference type="Proteomes" id="UP000018747">
    <property type="component" value="Unassembled WGS sequence"/>
</dbReference>
<keyword evidence="1" id="KW-1133">Transmembrane helix</keyword>
<keyword evidence="3" id="KW-1185">Reference proteome</keyword>